<evidence type="ECO:0000313" key="2">
    <source>
        <dbReference type="Proteomes" id="UP000814176"/>
    </source>
</evidence>
<gene>
    <name evidence="1" type="ORF">C8Q71DRAFT_859473</name>
</gene>
<keyword evidence="2" id="KW-1185">Reference proteome</keyword>
<comment type="caution">
    <text evidence="1">The sequence shown here is derived from an EMBL/GenBank/DDBJ whole genome shotgun (WGS) entry which is preliminary data.</text>
</comment>
<protein>
    <submittedName>
        <fullName evidence="1">Uncharacterized protein</fullName>
    </submittedName>
</protein>
<dbReference type="EMBL" id="JADCUA010000015">
    <property type="protein sequence ID" value="KAH9834478.1"/>
    <property type="molecule type" value="Genomic_DNA"/>
</dbReference>
<organism evidence="1 2">
    <name type="scientific">Rhodofomes roseus</name>
    <dbReference type="NCBI Taxonomy" id="34475"/>
    <lineage>
        <taxon>Eukaryota</taxon>
        <taxon>Fungi</taxon>
        <taxon>Dikarya</taxon>
        <taxon>Basidiomycota</taxon>
        <taxon>Agaricomycotina</taxon>
        <taxon>Agaricomycetes</taxon>
        <taxon>Polyporales</taxon>
        <taxon>Rhodofomes</taxon>
    </lineage>
</organism>
<proteinExistence type="predicted"/>
<dbReference type="Proteomes" id="UP000814176">
    <property type="component" value="Unassembled WGS sequence"/>
</dbReference>
<evidence type="ECO:0000313" key="1">
    <source>
        <dbReference type="EMBL" id="KAH9834478.1"/>
    </source>
</evidence>
<reference evidence="1 2" key="1">
    <citation type="journal article" date="2021" name="Environ. Microbiol.">
        <title>Gene family expansions and transcriptome signatures uncover fungal adaptations to wood decay.</title>
        <authorList>
            <person name="Hage H."/>
            <person name="Miyauchi S."/>
            <person name="Viragh M."/>
            <person name="Drula E."/>
            <person name="Min B."/>
            <person name="Chaduli D."/>
            <person name="Navarro D."/>
            <person name="Favel A."/>
            <person name="Norest M."/>
            <person name="Lesage-Meessen L."/>
            <person name="Balint B."/>
            <person name="Merenyi Z."/>
            <person name="de Eugenio L."/>
            <person name="Morin E."/>
            <person name="Martinez A.T."/>
            <person name="Baldrian P."/>
            <person name="Stursova M."/>
            <person name="Martinez M.J."/>
            <person name="Novotny C."/>
            <person name="Magnuson J.K."/>
            <person name="Spatafora J.W."/>
            <person name="Maurice S."/>
            <person name="Pangilinan J."/>
            <person name="Andreopoulos W."/>
            <person name="LaButti K."/>
            <person name="Hundley H."/>
            <person name="Na H."/>
            <person name="Kuo A."/>
            <person name="Barry K."/>
            <person name="Lipzen A."/>
            <person name="Henrissat B."/>
            <person name="Riley R."/>
            <person name="Ahrendt S."/>
            <person name="Nagy L.G."/>
            <person name="Grigoriev I.V."/>
            <person name="Martin F."/>
            <person name="Rosso M.N."/>
        </authorList>
    </citation>
    <scope>NUCLEOTIDE SEQUENCE [LARGE SCALE GENOMIC DNA]</scope>
    <source>
        <strain evidence="1 2">CIRM-BRFM 1785</strain>
    </source>
</reference>
<name>A0ABQ8KAR9_9APHY</name>
<sequence length="163" mass="18544">MSSRSLPSQPTRSPNTLPVYSRPQLARPLLHNPPWSTLLPPMPLRNSRCPLIPPARKITVIVNIPLSIHPRLPRPPTLLRRPLSYLDTRLVLAIRKGFWNRRGGHLVYDLSRWCIVYAPRNLASPSELAQYPSPLDGFMNHHGQKVKYDPNVPKLPESLLLHG</sequence>
<dbReference type="RefSeq" id="XP_047777009.1">
    <property type="nucleotide sequence ID" value="XM_047927640.1"/>
</dbReference>
<accession>A0ABQ8KAR9</accession>
<dbReference type="GeneID" id="72008372"/>